<dbReference type="Proteomes" id="UP001472677">
    <property type="component" value="Unassembled WGS sequence"/>
</dbReference>
<proteinExistence type="predicted"/>
<reference evidence="1 2" key="1">
    <citation type="journal article" date="2024" name="G3 (Bethesda)">
        <title>Genome assembly of Hibiscus sabdariffa L. provides insights into metabolisms of medicinal natural products.</title>
        <authorList>
            <person name="Kim T."/>
        </authorList>
    </citation>
    <scope>NUCLEOTIDE SEQUENCE [LARGE SCALE GENOMIC DNA]</scope>
    <source>
        <strain evidence="1">TK-2024</strain>
        <tissue evidence="1">Old leaves</tissue>
    </source>
</reference>
<gene>
    <name evidence="1" type="ORF">V6N12_057900</name>
</gene>
<dbReference type="EMBL" id="JBBPBM010000185">
    <property type="protein sequence ID" value="KAK8501569.1"/>
    <property type="molecule type" value="Genomic_DNA"/>
</dbReference>
<accession>A0ABR2B3Y1</accession>
<evidence type="ECO:0000313" key="1">
    <source>
        <dbReference type="EMBL" id="KAK8501569.1"/>
    </source>
</evidence>
<evidence type="ECO:0000313" key="2">
    <source>
        <dbReference type="Proteomes" id="UP001472677"/>
    </source>
</evidence>
<sequence>MKFWLLNSVDVEGSFSSPPPPPEIKSYRIVDANGTMSDAFEIGEFDRNLAEINYAGFDFFSPFDAEGLKETLSKCPVSVYKRLQSTQFFHQLQKNQGW</sequence>
<name>A0ABR2B3Y1_9ROSI</name>
<protein>
    <submittedName>
        <fullName evidence="1">Uncharacterized protein</fullName>
    </submittedName>
</protein>
<keyword evidence="2" id="KW-1185">Reference proteome</keyword>
<organism evidence="1 2">
    <name type="scientific">Hibiscus sabdariffa</name>
    <name type="common">roselle</name>
    <dbReference type="NCBI Taxonomy" id="183260"/>
    <lineage>
        <taxon>Eukaryota</taxon>
        <taxon>Viridiplantae</taxon>
        <taxon>Streptophyta</taxon>
        <taxon>Embryophyta</taxon>
        <taxon>Tracheophyta</taxon>
        <taxon>Spermatophyta</taxon>
        <taxon>Magnoliopsida</taxon>
        <taxon>eudicotyledons</taxon>
        <taxon>Gunneridae</taxon>
        <taxon>Pentapetalae</taxon>
        <taxon>rosids</taxon>
        <taxon>malvids</taxon>
        <taxon>Malvales</taxon>
        <taxon>Malvaceae</taxon>
        <taxon>Malvoideae</taxon>
        <taxon>Hibiscus</taxon>
    </lineage>
</organism>
<comment type="caution">
    <text evidence="1">The sequence shown here is derived from an EMBL/GenBank/DDBJ whole genome shotgun (WGS) entry which is preliminary data.</text>
</comment>